<dbReference type="WBParaSite" id="nRc.2.0.1.t33551-RA">
    <property type="protein sequence ID" value="nRc.2.0.1.t33551-RA"/>
    <property type="gene ID" value="nRc.2.0.1.g33551"/>
</dbReference>
<reference evidence="2" key="1">
    <citation type="submission" date="2022-11" db="UniProtKB">
        <authorList>
            <consortium name="WormBaseParasite"/>
        </authorList>
    </citation>
    <scope>IDENTIFICATION</scope>
</reference>
<protein>
    <submittedName>
        <fullName evidence="2">Uncharacterized protein</fullName>
    </submittedName>
</protein>
<accession>A0A915K4B8</accession>
<proteinExistence type="predicted"/>
<sequence length="68" mass="8147">MIDAPIPRKLVEDIQVIVVPLKNWWYLPWYRDIKARDNRARTLERQGIRAQTLEPKDIRAQENRAQGH</sequence>
<keyword evidence="1" id="KW-1185">Reference proteome</keyword>
<dbReference type="Proteomes" id="UP000887565">
    <property type="component" value="Unplaced"/>
</dbReference>
<dbReference type="AlphaFoldDB" id="A0A915K4B8"/>
<organism evidence="1 2">
    <name type="scientific">Romanomermis culicivorax</name>
    <name type="common">Nematode worm</name>
    <dbReference type="NCBI Taxonomy" id="13658"/>
    <lineage>
        <taxon>Eukaryota</taxon>
        <taxon>Metazoa</taxon>
        <taxon>Ecdysozoa</taxon>
        <taxon>Nematoda</taxon>
        <taxon>Enoplea</taxon>
        <taxon>Dorylaimia</taxon>
        <taxon>Mermithida</taxon>
        <taxon>Mermithoidea</taxon>
        <taxon>Mermithidae</taxon>
        <taxon>Romanomermis</taxon>
    </lineage>
</organism>
<name>A0A915K4B8_ROMCU</name>
<evidence type="ECO:0000313" key="1">
    <source>
        <dbReference type="Proteomes" id="UP000887565"/>
    </source>
</evidence>
<evidence type="ECO:0000313" key="2">
    <source>
        <dbReference type="WBParaSite" id="nRc.2.0.1.t33551-RA"/>
    </source>
</evidence>